<organism evidence="2 3">
    <name type="scientific">Streptomyces ambofaciens (strain ATCC 23877 / 3486 / DSM 40053 / JCM 4204 / NBRC 12836 / NRRL B-2516)</name>
    <dbReference type="NCBI Taxonomy" id="278992"/>
    <lineage>
        <taxon>Bacteria</taxon>
        <taxon>Bacillati</taxon>
        <taxon>Actinomycetota</taxon>
        <taxon>Actinomycetes</taxon>
        <taxon>Kitasatosporales</taxon>
        <taxon>Streptomycetaceae</taxon>
        <taxon>Streptomyces</taxon>
    </lineage>
</organism>
<sequence length="477" mass="52179">MDVWLSPDARLTRPDGPEGTDSPTMGPVLDTILGKYRETYPRLERVEQYLHGHHAPAYLPEATADEFQMFRERSVKNFLPLVVDAVASNLYVDGLRAAGGGDNFPAWESWDRNGMVEAQAAVHRDALAFGEAYVRVLPGANGPEIEPLSPLSVTALFQRPNDPFPVAAAVHGSTFIGGERRATVDLYDDEFVFRLVSKEEGDTPDASDFVVVEQLKHGLSHCPIIRFRNVASTSPNVPSLGEVEPLIPIQDRLNDIELSTAIAIQYGAHRQKWVAGVEPPKENGGVWDWVKGAFRKRAIEFSASRLIVFPDKDTKTGQYDSTDIGPYLDAYNNTVKHLASIGSLPPHFITGDMVNLSAEALAAAEESLRKKVLDRQRGFGGAWRRVFQTVAELTGESLPADADIVWRDCTPRSFPATVDALGKMVSAMGVPPEAAWQMVPGMTPAQLAEWRTLAEELDPATKMANALAKSVIEPVAA</sequence>
<dbReference type="KEGG" id="samb:SAM23877_6081"/>
<evidence type="ECO:0000256" key="1">
    <source>
        <dbReference type="SAM" id="MobiDB-lite"/>
    </source>
</evidence>
<feature type="region of interest" description="Disordered" evidence="1">
    <location>
        <begin position="1"/>
        <end position="27"/>
    </location>
</feature>
<dbReference type="EMBL" id="CP012382">
    <property type="protein sequence ID" value="AKZ59126.1"/>
    <property type="molecule type" value="Genomic_DNA"/>
</dbReference>
<dbReference type="InterPro" id="IPR021145">
    <property type="entry name" value="Portal_protein_SPP1_Gp6-like"/>
</dbReference>
<reference evidence="3" key="1">
    <citation type="journal article" date="2015" name="J. Biotechnol.">
        <title>Complete genome sequence of Streptomyces ambofaciens ATCC 23877, the spiramycin producer.</title>
        <authorList>
            <person name="Thibessard A."/>
            <person name="Haas D."/>
            <person name="Gerbaud C."/>
            <person name="Aigle B."/>
            <person name="Lautru S."/>
            <person name="Pernodet J.L."/>
            <person name="Leblond P."/>
        </authorList>
    </citation>
    <scope>NUCLEOTIDE SEQUENCE [LARGE SCALE GENOMIC DNA]</scope>
    <source>
        <strain evidence="3">ATCC 23877 / 3486 / DSM 40053 / JCM 4204 / NBRC 12836 / NRRL B-2516</strain>
    </source>
</reference>
<evidence type="ECO:0000313" key="2">
    <source>
        <dbReference type="EMBL" id="AKZ59126.1"/>
    </source>
</evidence>
<gene>
    <name evidence="2" type="ORF">SAM23877_6081</name>
</gene>
<dbReference type="AlphaFoldDB" id="A0A0K2B1V9"/>
<evidence type="ECO:0008006" key="4">
    <source>
        <dbReference type="Google" id="ProtNLM"/>
    </source>
</evidence>
<evidence type="ECO:0000313" key="3">
    <source>
        <dbReference type="Proteomes" id="UP000061018"/>
    </source>
</evidence>
<name>A0A0K2B1V9_STRA7</name>
<dbReference type="Proteomes" id="UP000061018">
    <property type="component" value="Chromosome"/>
</dbReference>
<proteinExistence type="predicted"/>
<dbReference type="Pfam" id="PF05133">
    <property type="entry name" value="SPP1_portal"/>
    <property type="match status" value="1"/>
</dbReference>
<protein>
    <recommendedName>
        <fullName evidence="4">Phage portal protein</fullName>
    </recommendedName>
</protein>
<accession>A0A0K2B1V9</accession>